<comment type="function">
    <text evidence="10">Catalyzes the 2-thiolation of uridine at the wobble position (U34) of tRNA, leading to the formation of s(2)U34.</text>
</comment>
<dbReference type="InterPro" id="IPR023382">
    <property type="entry name" value="MnmA-like_central_sf"/>
</dbReference>
<evidence type="ECO:0000256" key="4">
    <source>
        <dbReference type="ARBA" id="ARBA00022694"/>
    </source>
</evidence>
<comment type="similarity">
    <text evidence="10">Belongs to the MnmA/TRMU family.</text>
</comment>
<dbReference type="Gene3D" id="2.30.30.280">
    <property type="entry name" value="Adenine nucleotide alpha hydrolases-like domains"/>
    <property type="match status" value="1"/>
</dbReference>
<gene>
    <name evidence="10 12" type="primary">mnmA</name>
    <name evidence="12" type="ORF">G7Y82_12535</name>
</gene>
<proteinExistence type="inferred from homology"/>
<keyword evidence="1 10" id="KW-0963">Cytoplasm</keyword>
<keyword evidence="13" id="KW-1185">Reference proteome</keyword>
<evidence type="ECO:0000256" key="9">
    <source>
        <dbReference type="ARBA" id="ARBA00051542"/>
    </source>
</evidence>
<dbReference type="InterPro" id="IPR001763">
    <property type="entry name" value="Rhodanese-like_dom"/>
</dbReference>
<comment type="subcellular location">
    <subcellularLocation>
        <location evidence="10">Cytoplasm</location>
    </subcellularLocation>
</comment>
<dbReference type="NCBIfam" id="NF001138">
    <property type="entry name" value="PRK00143.1"/>
    <property type="match status" value="1"/>
</dbReference>
<name>A0A969WD05_9GAMM</name>
<evidence type="ECO:0000256" key="8">
    <source>
        <dbReference type="ARBA" id="ARBA00023157"/>
    </source>
</evidence>
<dbReference type="PROSITE" id="PS50206">
    <property type="entry name" value="RHODANESE_3"/>
    <property type="match status" value="1"/>
</dbReference>
<dbReference type="PANTHER" id="PTHR11933:SF5">
    <property type="entry name" value="MITOCHONDRIAL TRNA-SPECIFIC 2-THIOURIDYLASE 1"/>
    <property type="match status" value="1"/>
</dbReference>
<keyword evidence="2 10" id="KW-0820">tRNA-binding</keyword>
<keyword evidence="7 10" id="KW-0694">RNA-binding</keyword>
<dbReference type="SUPFAM" id="SSF52402">
    <property type="entry name" value="Adenine nucleotide alpha hydrolases-like"/>
    <property type="match status" value="1"/>
</dbReference>
<feature type="binding site" evidence="10">
    <location>
        <position position="124"/>
    </location>
    <ligand>
        <name>ATP</name>
        <dbReference type="ChEBI" id="CHEBI:30616"/>
    </ligand>
</feature>
<dbReference type="InterPro" id="IPR046884">
    <property type="entry name" value="MnmA-like_central"/>
</dbReference>
<comment type="caution">
    <text evidence="12">The sequence shown here is derived from an EMBL/GenBank/DDBJ whole genome shotgun (WGS) entry which is preliminary data.</text>
</comment>
<dbReference type="GO" id="GO:0103016">
    <property type="term" value="F:tRNA-uridine 2-sulfurtransferase activity"/>
    <property type="evidence" value="ECO:0007669"/>
    <property type="project" value="UniProtKB-EC"/>
</dbReference>
<organism evidence="12 13">
    <name type="scientific">Solimonas marina</name>
    <dbReference type="NCBI Taxonomy" id="2714601"/>
    <lineage>
        <taxon>Bacteria</taxon>
        <taxon>Pseudomonadati</taxon>
        <taxon>Pseudomonadota</taxon>
        <taxon>Gammaproteobacteria</taxon>
        <taxon>Nevskiales</taxon>
        <taxon>Nevskiaceae</taxon>
        <taxon>Solimonas</taxon>
    </lineage>
</organism>
<comment type="caution">
    <text evidence="10">Lacks conserved residue(s) required for the propagation of feature annotation.</text>
</comment>
<evidence type="ECO:0000256" key="5">
    <source>
        <dbReference type="ARBA" id="ARBA00022741"/>
    </source>
</evidence>
<dbReference type="InterPro" id="IPR014729">
    <property type="entry name" value="Rossmann-like_a/b/a_fold"/>
</dbReference>
<dbReference type="EMBL" id="JAAVXB010000006">
    <property type="protein sequence ID" value="NKF23146.1"/>
    <property type="molecule type" value="Genomic_DNA"/>
</dbReference>
<sequence length="362" mass="39824">MAAAPHVIVGLSGGVDSSVTAYLLKEQGYRVSGLFMVNWTEDEQGYCTSADDFQDARAVCAELDIALHRVDFSREYRERVFAHFLADYAAGKTPNPDVLCNREVKFAPFREHALRLGADYIATGHYASIEHRDDGPQLLRAVDDNKDQTYFLAGVERAQFERVLFPLGGLRKPEVRQIATRAGLTVHRKKDSTGICFIGEREFRDFLANYLKPDPGPIVDDRGREIGRHQGLMYYTLGQRRGLGIGGTKGASEAPWYVVGKAPADKALIVAQDPAHPQLMARSLLAAPFNALGPLPTDGRPLQARIRHRGALADCRISAERDGLRVEFLEPQRAAVDGQFCVLYDGARCLGGGEIGNVKTLA</sequence>
<feature type="region of interest" description="Interaction with target base in tRNA" evidence="10">
    <location>
        <begin position="95"/>
        <end position="97"/>
    </location>
</feature>
<reference evidence="12" key="1">
    <citation type="submission" date="2020-03" db="EMBL/GenBank/DDBJ databases">
        <title>Solimonas marina sp. nov., isolated from deep seawater of the Pacific Ocean.</title>
        <authorList>
            <person name="Liu X."/>
            <person name="Lai Q."/>
            <person name="Sun F."/>
            <person name="Gai Y."/>
            <person name="Li G."/>
            <person name="Shao Z."/>
        </authorList>
    </citation>
    <scope>NUCLEOTIDE SEQUENCE</scope>
    <source>
        <strain evidence="12">C16B3</strain>
    </source>
</reference>
<dbReference type="GO" id="GO:0005737">
    <property type="term" value="C:cytoplasm"/>
    <property type="evidence" value="ECO:0007669"/>
    <property type="project" value="UniProtKB-SubCell"/>
</dbReference>
<comment type="catalytic activity">
    <reaction evidence="9 10">
        <text>S-sulfanyl-L-cysteinyl-[protein] + uridine(34) in tRNA + AH2 + ATP = 2-thiouridine(34) in tRNA + L-cysteinyl-[protein] + A + AMP + diphosphate + H(+)</text>
        <dbReference type="Rhea" id="RHEA:47032"/>
        <dbReference type="Rhea" id="RHEA-COMP:10131"/>
        <dbReference type="Rhea" id="RHEA-COMP:11726"/>
        <dbReference type="Rhea" id="RHEA-COMP:11727"/>
        <dbReference type="Rhea" id="RHEA-COMP:11728"/>
        <dbReference type="ChEBI" id="CHEBI:13193"/>
        <dbReference type="ChEBI" id="CHEBI:15378"/>
        <dbReference type="ChEBI" id="CHEBI:17499"/>
        <dbReference type="ChEBI" id="CHEBI:29950"/>
        <dbReference type="ChEBI" id="CHEBI:30616"/>
        <dbReference type="ChEBI" id="CHEBI:33019"/>
        <dbReference type="ChEBI" id="CHEBI:61963"/>
        <dbReference type="ChEBI" id="CHEBI:65315"/>
        <dbReference type="ChEBI" id="CHEBI:87170"/>
        <dbReference type="ChEBI" id="CHEBI:456215"/>
        <dbReference type="EC" id="2.8.1.13"/>
    </reaction>
</comment>
<feature type="domain" description="Rhodanese" evidence="11">
    <location>
        <begin position="7"/>
        <end position="48"/>
    </location>
</feature>
<feature type="active site" description="Nucleophile" evidence="10">
    <location>
        <position position="100"/>
    </location>
</feature>
<feature type="site" description="Interaction with tRNA" evidence="10">
    <location>
        <position position="125"/>
    </location>
</feature>
<dbReference type="FunFam" id="2.30.30.280:FF:000001">
    <property type="entry name" value="tRNA-specific 2-thiouridylase MnmA"/>
    <property type="match status" value="1"/>
</dbReference>
<evidence type="ECO:0000313" key="13">
    <source>
        <dbReference type="Proteomes" id="UP000653472"/>
    </source>
</evidence>
<evidence type="ECO:0000256" key="7">
    <source>
        <dbReference type="ARBA" id="ARBA00022884"/>
    </source>
</evidence>
<evidence type="ECO:0000256" key="2">
    <source>
        <dbReference type="ARBA" id="ARBA00022555"/>
    </source>
</evidence>
<evidence type="ECO:0000259" key="11">
    <source>
        <dbReference type="PROSITE" id="PS50206"/>
    </source>
</evidence>
<keyword evidence="5 10" id="KW-0547">Nucleotide-binding</keyword>
<dbReference type="InterPro" id="IPR046885">
    <property type="entry name" value="MnmA-like_C"/>
</dbReference>
<dbReference type="Pfam" id="PF20259">
    <property type="entry name" value="tRNA_Me_trans_M"/>
    <property type="match status" value="1"/>
</dbReference>
<dbReference type="PANTHER" id="PTHR11933">
    <property type="entry name" value="TRNA 5-METHYLAMINOMETHYL-2-THIOURIDYLATE -METHYLTRANSFERASE"/>
    <property type="match status" value="1"/>
</dbReference>
<feature type="active site" description="Cysteine persulfide intermediate" evidence="10">
    <location>
        <position position="196"/>
    </location>
</feature>
<dbReference type="Pfam" id="PF03054">
    <property type="entry name" value="tRNA_Me_trans"/>
    <property type="match status" value="1"/>
</dbReference>
<evidence type="ECO:0000313" key="12">
    <source>
        <dbReference type="EMBL" id="NKF23146.1"/>
    </source>
</evidence>
<dbReference type="AlphaFoldDB" id="A0A969WD05"/>
<dbReference type="NCBIfam" id="TIGR00420">
    <property type="entry name" value="trmU"/>
    <property type="match status" value="1"/>
</dbReference>
<feature type="site" description="Interaction with tRNA" evidence="10">
    <location>
        <position position="339"/>
    </location>
</feature>
<keyword evidence="8" id="KW-1015">Disulfide bond</keyword>
<dbReference type="EC" id="2.8.1.13" evidence="10"/>
<dbReference type="GO" id="GO:0005524">
    <property type="term" value="F:ATP binding"/>
    <property type="evidence" value="ECO:0007669"/>
    <property type="project" value="UniProtKB-KW"/>
</dbReference>
<protein>
    <recommendedName>
        <fullName evidence="10">tRNA-specific 2-thiouridylase MnmA</fullName>
        <ecNumber evidence="10">2.8.1.13</ecNumber>
    </recommendedName>
</protein>
<dbReference type="FunFam" id="3.40.50.620:FF:000004">
    <property type="entry name" value="tRNA-specific 2-thiouridylase MnmA"/>
    <property type="match status" value="1"/>
</dbReference>
<evidence type="ECO:0000256" key="1">
    <source>
        <dbReference type="ARBA" id="ARBA00022490"/>
    </source>
</evidence>
<dbReference type="Gene3D" id="3.40.50.620">
    <property type="entry name" value="HUPs"/>
    <property type="match status" value="1"/>
</dbReference>
<dbReference type="Pfam" id="PF20258">
    <property type="entry name" value="tRNA_Me_trans_C"/>
    <property type="match status" value="1"/>
</dbReference>
<keyword evidence="3 10" id="KW-0808">Transferase</keyword>
<keyword evidence="6 10" id="KW-0067">ATP-binding</keyword>
<evidence type="ECO:0000256" key="10">
    <source>
        <dbReference type="HAMAP-Rule" id="MF_00144"/>
    </source>
</evidence>
<evidence type="ECO:0000256" key="3">
    <source>
        <dbReference type="ARBA" id="ARBA00022679"/>
    </source>
</evidence>
<feature type="region of interest" description="Interaction with tRNA" evidence="10">
    <location>
        <begin position="146"/>
        <end position="148"/>
    </location>
</feature>
<keyword evidence="4 10" id="KW-0819">tRNA processing</keyword>
<dbReference type="RefSeq" id="WP_168148466.1">
    <property type="nucleotide sequence ID" value="NZ_JAAVXB010000006.1"/>
</dbReference>
<dbReference type="InterPro" id="IPR004506">
    <property type="entry name" value="MnmA-like"/>
</dbReference>
<dbReference type="Gene3D" id="2.40.30.10">
    <property type="entry name" value="Translation factors"/>
    <property type="match status" value="1"/>
</dbReference>
<dbReference type="CDD" id="cd01998">
    <property type="entry name" value="MnmA_TRMU-like"/>
    <property type="match status" value="1"/>
</dbReference>
<dbReference type="Proteomes" id="UP000653472">
    <property type="component" value="Unassembled WGS sequence"/>
</dbReference>
<dbReference type="HAMAP" id="MF_00144">
    <property type="entry name" value="tRNA_thiouridyl_MnmA"/>
    <property type="match status" value="1"/>
</dbReference>
<dbReference type="GO" id="GO:0002143">
    <property type="term" value="P:tRNA wobble position uridine thiolation"/>
    <property type="evidence" value="ECO:0007669"/>
    <property type="project" value="TreeGrafter"/>
</dbReference>
<dbReference type="GO" id="GO:0000049">
    <property type="term" value="F:tRNA binding"/>
    <property type="evidence" value="ECO:0007669"/>
    <property type="project" value="UniProtKB-KW"/>
</dbReference>
<feature type="binding site" evidence="10">
    <location>
        <begin position="10"/>
        <end position="17"/>
    </location>
    <ligand>
        <name>ATP</name>
        <dbReference type="ChEBI" id="CHEBI:30616"/>
    </ligand>
</feature>
<accession>A0A969WD05</accession>
<feature type="binding site" evidence="10">
    <location>
        <position position="36"/>
    </location>
    <ligand>
        <name>ATP</name>
        <dbReference type="ChEBI" id="CHEBI:30616"/>
    </ligand>
</feature>
<evidence type="ECO:0000256" key="6">
    <source>
        <dbReference type="ARBA" id="ARBA00022840"/>
    </source>
</evidence>